<protein>
    <submittedName>
        <fullName evidence="2">Uncharacterized protein</fullName>
    </submittedName>
</protein>
<evidence type="ECO:0000313" key="2">
    <source>
        <dbReference type="EMBL" id="PIO16637.1"/>
    </source>
</evidence>
<dbReference type="EMBL" id="KV945620">
    <property type="protein sequence ID" value="PIO16637.1"/>
    <property type="molecule type" value="Genomic_DNA"/>
</dbReference>
<organism evidence="2 3">
    <name type="scientific">Aquarana catesbeiana</name>
    <name type="common">American bullfrog</name>
    <name type="synonym">Rana catesbeiana</name>
    <dbReference type="NCBI Taxonomy" id="8400"/>
    <lineage>
        <taxon>Eukaryota</taxon>
        <taxon>Metazoa</taxon>
        <taxon>Chordata</taxon>
        <taxon>Craniata</taxon>
        <taxon>Vertebrata</taxon>
        <taxon>Euteleostomi</taxon>
        <taxon>Amphibia</taxon>
        <taxon>Batrachia</taxon>
        <taxon>Anura</taxon>
        <taxon>Neobatrachia</taxon>
        <taxon>Ranoidea</taxon>
        <taxon>Ranidae</taxon>
        <taxon>Aquarana</taxon>
    </lineage>
</organism>
<sequence length="63" mass="7445">MSGDMLHCLKDLEQIKEAVTALQRRIRDFVDMLAKFKFPLTWSEVYCSTCWLLFALLIITMFL</sequence>
<accession>A0A2G9QM26</accession>
<keyword evidence="1" id="KW-0472">Membrane</keyword>
<gene>
    <name evidence="2" type="ORF">AB205_0020710</name>
</gene>
<reference evidence="3" key="1">
    <citation type="journal article" date="2017" name="Nat. Commun.">
        <title>The North American bullfrog draft genome provides insight into hormonal regulation of long noncoding RNA.</title>
        <authorList>
            <person name="Hammond S.A."/>
            <person name="Warren R.L."/>
            <person name="Vandervalk B.P."/>
            <person name="Kucuk E."/>
            <person name="Khan H."/>
            <person name="Gibb E.A."/>
            <person name="Pandoh P."/>
            <person name="Kirk H."/>
            <person name="Zhao Y."/>
            <person name="Jones M."/>
            <person name="Mungall A.J."/>
            <person name="Coope R."/>
            <person name="Pleasance S."/>
            <person name="Moore R.A."/>
            <person name="Holt R.A."/>
            <person name="Round J.M."/>
            <person name="Ohora S."/>
            <person name="Walle B.V."/>
            <person name="Veldhoen N."/>
            <person name="Helbing C.C."/>
            <person name="Birol I."/>
        </authorList>
    </citation>
    <scope>NUCLEOTIDE SEQUENCE [LARGE SCALE GENOMIC DNA]</scope>
</reference>
<evidence type="ECO:0000256" key="1">
    <source>
        <dbReference type="SAM" id="Phobius"/>
    </source>
</evidence>
<dbReference type="AlphaFoldDB" id="A0A2G9QM26"/>
<keyword evidence="3" id="KW-1185">Reference proteome</keyword>
<keyword evidence="1" id="KW-1133">Transmembrane helix</keyword>
<feature type="transmembrane region" description="Helical" evidence="1">
    <location>
        <begin position="45"/>
        <end position="62"/>
    </location>
</feature>
<dbReference type="Proteomes" id="UP000228934">
    <property type="component" value="Unassembled WGS sequence"/>
</dbReference>
<proteinExistence type="predicted"/>
<keyword evidence="1" id="KW-0812">Transmembrane</keyword>
<evidence type="ECO:0000313" key="3">
    <source>
        <dbReference type="Proteomes" id="UP000228934"/>
    </source>
</evidence>
<name>A0A2G9QM26_AQUCT</name>